<sequence>MGKITTQLTASSKRTGRGISKNMGMKVYNKDFLA</sequence>
<dbReference type="EMBL" id="GBXM01060355">
    <property type="protein sequence ID" value="JAH48222.1"/>
    <property type="molecule type" value="Transcribed_RNA"/>
</dbReference>
<reference evidence="1" key="2">
    <citation type="journal article" date="2015" name="Fish Shellfish Immunol.">
        <title>Early steps in the European eel (Anguilla anguilla)-Vibrio vulnificus interaction in the gills: Role of the RtxA13 toxin.</title>
        <authorList>
            <person name="Callol A."/>
            <person name="Pajuelo D."/>
            <person name="Ebbesson L."/>
            <person name="Teles M."/>
            <person name="MacKenzie S."/>
            <person name="Amaro C."/>
        </authorList>
    </citation>
    <scope>NUCLEOTIDE SEQUENCE</scope>
</reference>
<name>A0A0E9T464_ANGAN</name>
<organism evidence="1">
    <name type="scientific">Anguilla anguilla</name>
    <name type="common">European freshwater eel</name>
    <name type="synonym">Muraena anguilla</name>
    <dbReference type="NCBI Taxonomy" id="7936"/>
    <lineage>
        <taxon>Eukaryota</taxon>
        <taxon>Metazoa</taxon>
        <taxon>Chordata</taxon>
        <taxon>Craniata</taxon>
        <taxon>Vertebrata</taxon>
        <taxon>Euteleostomi</taxon>
        <taxon>Actinopterygii</taxon>
        <taxon>Neopterygii</taxon>
        <taxon>Teleostei</taxon>
        <taxon>Anguilliformes</taxon>
        <taxon>Anguillidae</taxon>
        <taxon>Anguilla</taxon>
    </lineage>
</organism>
<reference evidence="1" key="1">
    <citation type="submission" date="2014-11" db="EMBL/GenBank/DDBJ databases">
        <authorList>
            <person name="Amaro Gonzalez C."/>
        </authorList>
    </citation>
    <scope>NUCLEOTIDE SEQUENCE</scope>
</reference>
<dbReference type="AlphaFoldDB" id="A0A0E9T464"/>
<protein>
    <submittedName>
        <fullName evidence="1">Uncharacterized protein</fullName>
    </submittedName>
</protein>
<proteinExistence type="predicted"/>
<evidence type="ECO:0000313" key="1">
    <source>
        <dbReference type="EMBL" id="JAH48222.1"/>
    </source>
</evidence>
<accession>A0A0E9T464</accession>